<dbReference type="EMBL" id="JAFBEB010000001">
    <property type="protein sequence ID" value="MBM7589043.1"/>
    <property type="molecule type" value="Genomic_DNA"/>
</dbReference>
<feature type="domain" description="Iron-binding zinc finger CDGSH type" evidence="5">
    <location>
        <begin position="44"/>
        <end position="81"/>
    </location>
</feature>
<evidence type="ECO:0000313" key="7">
    <source>
        <dbReference type="Proteomes" id="UP000717624"/>
    </source>
</evidence>
<dbReference type="InterPro" id="IPR018967">
    <property type="entry name" value="FeS-contain_CDGSH-typ"/>
</dbReference>
<evidence type="ECO:0000313" key="6">
    <source>
        <dbReference type="EMBL" id="MBM7589043.1"/>
    </source>
</evidence>
<evidence type="ECO:0000256" key="2">
    <source>
        <dbReference type="ARBA" id="ARBA00022723"/>
    </source>
</evidence>
<dbReference type="Gene3D" id="3.40.5.90">
    <property type="entry name" value="CDGSH iron-sulfur domain, mitoNEET-type"/>
    <property type="match status" value="2"/>
</dbReference>
<proteinExistence type="predicted"/>
<dbReference type="Proteomes" id="UP000717624">
    <property type="component" value="Unassembled WGS sequence"/>
</dbReference>
<keyword evidence="2" id="KW-0479">Metal-binding</keyword>
<evidence type="ECO:0000256" key="3">
    <source>
        <dbReference type="ARBA" id="ARBA00023004"/>
    </source>
</evidence>
<sequence length="83" mass="9379">MGLYDKNKPYVIKEEPGLKMYCACGLTEEPPYCDGSHNGKNTGKRPYLVKIEHEQVVSICGCGRSAKLPFCDNAHLREDRMDE</sequence>
<dbReference type="RefSeq" id="WP_204516738.1">
    <property type="nucleotide sequence ID" value="NZ_BAABIN010000009.1"/>
</dbReference>
<keyword evidence="4" id="KW-0411">Iron-sulfur</keyword>
<protein>
    <submittedName>
        <fullName evidence="6">CDGSH-type Zn-finger protein</fullName>
    </submittedName>
</protein>
<evidence type="ECO:0000256" key="1">
    <source>
        <dbReference type="ARBA" id="ARBA00022714"/>
    </source>
</evidence>
<organism evidence="6 7">
    <name type="scientific">Brevibacillus fulvus</name>
    <dbReference type="NCBI Taxonomy" id="1125967"/>
    <lineage>
        <taxon>Bacteria</taxon>
        <taxon>Bacillati</taxon>
        <taxon>Bacillota</taxon>
        <taxon>Bacilli</taxon>
        <taxon>Bacillales</taxon>
        <taxon>Paenibacillaceae</taxon>
        <taxon>Brevibacillus</taxon>
    </lineage>
</organism>
<evidence type="ECO:0000259" key="5">
    <source>
        <dbReference type="SMART" id="SM00704"/>
    </source>
</evidence>
<dbReference type="GO" id="GO:0005737">
    <property type="term" value="C:cytoplasm"/>
    <property type="evidence" value="ECO:0007669"/>
    <property type="project" value="UniProtKB-ARBA"/>
</dbReference>
<dbReference type="InterPro" id="IPR052950">
    <property type="entry name" value="CISD"/>
</dbReference>
<gene>
    <name evidence="6" type="ORF">JOD01_000629</name>
</gene>
<dbReference type="AlphaFoldDB" id="A0A938XRP6"/>
<feature type="domain" description="Iron-binding zinc finger CDGSH type" evidence="5">
    <location>
        <begin position="7"/>
        <end position="43"/>
    </location>
</feature>
<keyword evidence="7" id="KW-1185">Reference proteome</keyword>
<accession>A0A938XRP6</accession>
<dbReference type="Pfam" id="PF09360">
    <property type="entry name" value="zf-CDGSH"/>
    <property type="match status" value="1"/>
</dbReference>
<keyword evidence="3" id="KW-0408">Iron</keyword>
<comment type="caution">
    <text evidence="6">The sequence shown here is derived from an EMBL/GenBank/DDBJ whole genome shotgun (WGS) entry which is preliminary data.</text>
</comment>
<dbReference type="PANTHER" id="PTHR46491">
    <property type="entry name" value="CDGSH IRON SULFUR DOMAIN PROTEIN HOMOLOG"/>
    <property type="match status" value="1"/>
</dbReference>
<name>A0A938XRP6_9BACL</name>
<dbReference type="SMART" id="SM00704">
    <property type="entry name" value="ZnF_CDGSH"/>
    <property type="match status" value="2"/>
</dbReference>
<dbReference type="GO" id="GO:0046872">
    <property type="term" value="F:metal ion binding"/>
    <property type="evidence" value="ECO:0007669"/>
    <property type="project" value="UniProtKB-KW"/>
</dbReference>
<dbReference type="GO" id="GO:0051537">
    <property type="term" value="F:2 iron, 2 sulfur cluster binding"/>
    <property type="evidence" value="ECO:0007669"/>
    <property type="project" value="UniProtKB-KW"/>
</dbReference>
<evidence type="ECO:0000256" key="4">
    <source>
        <dbReference type="ARBA" id="ARBA00023014"/>
    </source>
</evidence>
<reference evidence="6" key="1">
    <citation type="submission" date="2021-01" db="EMBL/GenBank/DDBJ databases">
        <title>Genomic Encyclopedia of Type Strains, Phase IV (KMG-IV): sequencing the most valuable type-strain genomes for metagenomic binning, comparative biology and taxonomic classification.</title>
        <authorList>
            <person name="Goeker M."/>
        </authorList>
    </citation>
    <scope>NUCLEOTIDE SEQUENCE</scope>
    <source>
        <strain evidence="6">DSM 25523</strain>
    </source>
</reference>
<keyword evidence="1" id="KW-0001">2Fe-2S</keyword>
<dbReference type="InterPro" id="IPR042216">
    <property type="entry name" value="MitoNEET_CISD"/>
</dbReference>
<dbReference type="PANTHER" id="PTHR46491:SF3">
    <property type="entry name" value="CDGSH IRON-SULFUR DOMAIN-CONTAINING PROTEIN 3, MITOCHONDRIAL"/>
    <property type="match status" value="1"/>
</dbReference>